<accession>E2BC70</accession>
<evidence type="ECO:0000313" key="3">
    <source>
        <dbReference type="Proteomes" id="UP000008237"/>
    </source>
</evidence>
<feature type="region of interest" description="Disordered" evidence="1">
    <location>
        <begin position="73"/>
        <end position="96"/>
    </location>
</feature>
<feature type="region of interest" description="Disordered" evidence="1">
    <location>
        <begin position="148"/>
        <end position="206"/>
    </location>
</feature>
<feature type="compositionally biased region" description="Polar residues" evidence="1">
    <location>
        <begin position="83"/>
        <end position="96"/>
    </location>
</feature>
<dbReference type="EMBL" id="GL447256">
    <property type="protein sequence ID" value="EFN86697.1"/>
    <property type="molecule type" value="Genomic_DNA"/>
</dbReference>
<evidence type="ECO:0000256" key="1">
    <source>
        <dbReference type="SAM" id="MobiDB-lite"/>
    </source>
</evidence>
<evidence type="ECO:0000313" key="2">
    <source>
        <dbReference type="EMBL" id="EFN86697.1"/>
    </source>
</evidence>
<dbReference type="InParanoid" id="E2BC70"/>
<organism evidence="3">
    <name type="scientific">Harpegnathos saltator</name>
    <name type="common">Jerdon's jumping ant</name>
    <dbReference type="NCBI Taxonomy" id="610380"/>
    <lineage>
        <taxon>Eukaryota</taxon>
        <taxon>Metazoa</taxon>
        <taxon>Ecdysozoa</taxon>
        <taxon>Arthropoda</taxon>
        <taxon>Hexapoda</taxon>
        <taxon>Insecta</taxon>
        <taxon>Pterygota</taxon>
        <taxon>Neoptera</taxon>
        <taxon>Endopterygota</taxon>
        <taxon>Hymenoptera</taxon>
        <taxon>Apocrita</taxon>
        <taxon>Aculeata</taxon>
        <taxon>Formicoidea</taxon>
        <taxon>Formicidae</taxon>
        <taxon>Ponerinae</taxon>
        <taxon>Ponerini</taxon>
        <taxon>Harpegnathos</taxon>
    </lineage>
</organism>
<dbReference type="AlphaFoldDB" id="E2BC70"/>
<feature type="compositionally biased region" description="Polar residues" evidence="1">
    <location>
        <begin position="1"/>
        <end position="11"/>
    </location>
</feature>
<gene>
    <name evidence="2" type="ORF">EAI_12253</name>
</gene>
<dbReference type="OMA" id="FLEDPWE"/>
<keyword evidence="3" id="KW-1185">Reference proteome</keyword>
<dbReference type="Proteomes" id="UP000008237">
    <property type="component" value="Unassembled WGS sequence"/>
</dbReference>
<protein>
    <submittedName>
        <fullName evidence="2">Uncharacterized protein</fullName>
    </submittedName>
</protein>
<dbReference type="OrthoDB" id="7689747at2759"/>
<feature type="compositionally biased region" description="Polar residues" evidence="1">
    <location>
        <begin position="154"/>
        <end position="164"/>
    </location>
</feature>
<sequence length="268" mass="29780">MKKSPLSTPSGPNRRRHTPYNWNSHENANKRGYPSARKGYQSFPANDSTEQTCGGDFIPLNISTPVTQYKKYDSNWRSPRGGRNNSSPDSGGCNYRNSYNTPRLNCNNFNNTNGDKGVHRRVSISEYVDMLSFLEDPWEDLMKKLDESKDTSNDETPQSESFSNEGLIDSDSTEKSESKLPRNVNLNDSQCSSESKMDSSMDTTFGEDTVNISQTSKADSSIDLEIGDICFNQDESISSINDSALEATGDKDNASLVESVADIDEKNI</sequence>
<feature type="compositionally biased region" description="Polar residues" evidence="1">
    <location>
        <begin position="184"/>
        <end position="203"/>
    </location>
</feature>
<proteinExistence type="predicted"/>
<reference evidence="2 3" key="1">
    <citation type="journal article" date="2010" name="Science">
        <title>Genomic comparison of the ants Camponotus floridanus and Harpegnathos saltator.</title>
        <authorList>
            <person name="Bonasio R."/>
            <person name="Zhang G."/>
            <person name="Ye C."/>
            <person name="Mutti N.S."/>
            <person name="Fang X."/>
            <person name="Qin N."/>
            <person name="Donahue G."/>
            <person name="Yang P."/>
            <person name="Li Q."/>
            <person name="Li C."/>
            <person name="Zhang P."/>
            <person name="Huang Z."/>
            <person name="Berger S.L."/>
            <person name="Reinberg D."/>
            <person name="Wang J."/>
            <person name="Liebig J."/>
        </authorList>
    </citation>
    <scope>NUCLEOTIDE SEQUENCE [LARGE SCALE GENOMIC DNA]</scope>
    <source>
        <strain evidence="2 3">R22 G/1</strain>
    </source>
</reference>
<dbReference type="Pfam" id="PF15502">
    <property type="entry name" value="MPLKIP"/>
    <property type="match status" value="1"/>
</dbReference>
<name>E2BC70_HARSA</name>
<feature type="region of interest" description="Disordered" evidence="1">
    <location>
        <begin position="1"/>
        <end position="51"/>
    </location>
</feature>
<dbReference type="InterPro" id="IPR028265">
    <property type="entry name" value="TTDN1/SICKLE"/>
</dbReference>